<dbReference type="AlphaFoldDB" id="A0A813FP66"/>
<dbReference type="Proteomes" id="UP000654075">
    <property type="component" value="Unassembled WGS sequence"/>
</dbReference>
<evidence type="ECO:0000256" key="1">
    <source>
        <dbReference type="SAM" id="MobiDB-lite"/>
    </source>
</evidence>
<evidence type="ECO:0000313" key="4">
    <source>
        <dbReference type="Proteomes" id="UP000654075"/>
    </source>
</evidence>
<dbReference type="InterPro" id="IPR011055">
    <property type="entry name" value="Dup_hybrid_motif"/>
</dbReference>
<accession>A0A813FP66</accession>
<dbReference type="OrthoDB" id="204026at2759"/>
<evidence type="ECO:0000313" key="3">
    <source>
        <dbReference type="EMBL" id="CAE8613975.1"/>
    </source>
</evidence>
<dbReference type="Gene3D" id="2.70.70.10">
    <property type="entry name" value="Glucose Permease (Domain IIA)"/>
    <property type="match status" value="1"/>
</dbReference>
<sequence length="366" mass="39391">MDQLGIYYSALMMPTTVARDEPRAASRSPRPKGRAARRTPLSAAALAERRRWPGCHVAHRRAPWILGVQDLESAGIQAGDEPLPDISIDPEEKVLSVINTSDVERCYYLSLPAESGCATASGRRLATGTARDADGTVREVITFVLVVGPKKVMDVCELRGSLEPHSVEVQSDIVTLLPPPETHPSQEELRSYGFPLLGPGPFLCSQGGGGRLTHFAHPSTYHAIDLDCPVGTVIVAIHDGRVNEVRDSEQVSGIDVRNFFRWNQVTVLQDDGALAEYVHIQAGSASARVKVGDAVRRGQPICCSGDAGFCPTPHLHLEIHLEEGEAAPSIPFRFQGASGPFRCEEGERYTAAGRVTSSELVSASAA</sequence>
<name>A0A813FP66_POLGL</name>
<keyword evidence="4" id="KW-1185">Reference proteome</keyword>
<reference evidence="3" key="1">
    <citation type="submission" date="2021-02" db="EMBL/GenBank/DDBJ databases">
        <authorList>
            <person name="Dougan E. K."/>
            <person name="Rhodes N."/>
            <person name="Thang M."/>
            <person name="Chan C."/>
        </authorList>
    </citation>
    <scope>NUCLEOTIDE SEQUENCE</scope>
</reference>
<dbReference type="InterPro" id="IPR016047">
    <property type="entry name" value="M23ase_b-sheet_dom"/>
</dbReference>
<dbReference type="EMBL" id="CAJNNV010025341">
    <property type="protein sequence ID" value="CAE8613975.1"/>
    <property type="molecule type" value="Genomic_DNA"/>
</dbReference>
<dbReference type="PANTHER" id="PTHR21666:SF270">
    <property type="entry name" value="MUREIN HYDROLASE ACTIVATOR ENVC"/>
    <property type="match status" value="1"/>
</dbReference>
<proteinExistence type="predicted"/>
<dbReference type="CDD" id="cd12797">
    <property type="entry name" value="M23_peptidase"/>
    <property type="match status" value="1"/>
</dbReference>
<feature type="region of interest" description="Disordered" evidence="1">
    <location>
        <begin position="18"/>
        <end position="40"/>
    </location>
</feature>
<dbReference type="OMA" id="THFFAGN"/>
<gene>
    <name evidence="3" type="ORF">PGLA1383_LOCUS31712</name>
</gene>
<feature type="domain" description="M23ase beta-sheet core" evidence="2">
    <location>
        <begin position="222"/>
        <end position="323"/>
    </location>
</feature>
<dbReference type="Pfam" id="PF01551">
    <property type="entry name" value="Peptidase_M23"/>
    <property type="match status" value="1"/>
</dbReference>
<organism evidence="3 4">
    <name type="scientific">Polarella glacialis</name>
    <name type="common">Dinoflagellate</name>
    <dbReference type="NCBI Taxonomy" id="89957"/>
    <lineage>
        <taxon>Eukaryota</taxon>
        <taxon>Sar</taxon>
        <taxon>Alveolata</taxon>
        <taxon>Dinophyceae</taxon>
        <taxon>Suessiales</taxon>
        <taxon>Suessiaceae</taxon>
        <taxon>Polarella</taxon>
    </lineage>
</organism>
<protein>
    <recommendedName>
        <fullName evidence="2">M23ase beta-sheet core domain-containing protein</fullName>
    </recommendedName>
</protein>
<dbReference type="InterPro" id="IPR050570">
    <property type="entry name" value="Cell_wall_metabolism_enzyme"/>
</dbReference>
<comment type="caution">
    <text evidence="3">The sequence shown here is derived from an EMBL/GenBank/DDBJ whole genome shotgun (WGS) entry which is preliminary data.</text>
</comment>
<dbReference type="GO" id="GO:0004222">
    <property type="term" value="F:metalloendopeptidase activity"/>
    <property type="evidence" value="ECO:0007669"/>
    <property type="project" value="TreeGrafter"/>
</dbReference>
<dbReference type="PANTHER" id="PTHR21666">
    <property type="entry name" value="PEPTIDASE-RELATED"/>
    <property type="match status" value="1"/>
</dbReference>
<evidence type="ECO:0000259" key="2">
    <source>
        <dbReference type="Pfam" id="PF01551"/>
    </source>
</evidence>
<dbReference type="SUPFAM" id="SSF51261">
    <property type="entry name" value="Duplicated hybrid motif"/>
    <property type="match status" value="1"/>
</dbReference>